<feature type="transmembrane region" description="Helical" evidence="1">
    <location>
        <begin position="20"/>
        <end position="41"/>
    </location>
</feature>
<dbReference type="SUPFAM" id="SSF56436">
    <property type="entry name" value="C-type lectin-like"/>
    <property type="match status" value="1"/>
</dbReference>
<protein>
    <submittedName>
        <fullName evidence="2">EEV glycoprotein</fullName>
    </submittedName>
</protein>
<dbReference type="Proteomes" id="UP000163391">
    <property type="component" value="Segment"/>
</dbReference>
<keyword evidence="1" id="KW-0472">Membrane</keyword>
<keyword evidence="1" id="KW-0812">Transmembrane</keyword>
<keyword evidence="1" id="KW-1133">Transmembrane helix</keyword>
<proteinExistence type="predicted"/>
<name>A0A0E3T915_9POXV</name>
<organism evidence="2 3">
    <name type="scientific">Bovine papular stomatitis virus</name>
    <dbReference type="NCBI Taxonomy" id="129727"/>
    <lineage>
        <taxon>Viruses</taxon>
        <taxon>Varidnaviria</taxon>
        <taxon>Bamfordvirae</taxon>
        <taxon>Nucleocytoviricota</taxon>
        <taxon>Pokkesviricetes</taxon>
        <taxon>Chitovirales</taxon>
        <taxon>Poxviridae</taxon>
        <taxon>Chordopoxvirinae</taxon>
        <taxon>Parapoxvirus</taxon>
        <taxon>Parapoxvirus bovinestomatitis</taxon>
    </lineage>
</organism>
<dbReference type="InterPro" id="IPR016187">
    <property type="entry name" value="CTDL_fold"/>
</dbReference>
<sequence>MGCCKIPNRQSIKSLKKASCPVATLVTVLSLITSLGAIARYTNFFLREACEEGWMPVKEVCVVNTHQKTDVKTAHEICRYIKGQTPAIPNRALLRGISSLTGERHFWMSHHEGYSSIYELSPRGADQPYWDVRYNKDKHTCLMSADGEIHNICEFNATVICTRPMHNN</sequence>
<evidence type="ECO:0000256" key="1">
    <source>
        <dbReference type="SAM" id="Phobius"/>
    </source>
</evidence>
<dbReference type="InterPro" id="IPR016186">
    <property type="entry name" value="C-type_lectin-like/link_sf"/>
</dbReference>
<dbReference type="Gene3D" id="3.10.100.10">
    <property type="entry name" value="Mannose-Binding Protein A, subunit A"/>
    <property type="match status" value="1"/>
</dbReference>
<accession>A0A0E3T915</accession>
<evidence type="ECO:0000313" key="2">
    <source>
        <dbReference type="EMBL" id="AKC03536.1"/>
    </source>
</evidence>
<evidence type="ECO:0000313" key="3">
    <source>
        <dbReference type="Proteomes" id="UP000163391"/>
    </source>
</evidence>
<reference evidence="2 3" key="1">
    <citation type="journal article" date="2015" name="Arch. Virol.">
        <title>Coinfection with multiple strains of bovine papular stomatitis virus.</title>
        <authorList>
            <person name="Huang T."/>
            <person name="Tulman E.R."/>
            <person name="Diel D.G."/>
            <person name="Khatiwada S."/>
            <person name="Sims W."/>
            <person name="Edwards J.F."/>
            <person name="Wen X."/>
            <person name="Kutish G.F."/>
            <person name="Rock D.L."/>
            <person name="Delhon G."/>
        </authorList>
    </citation>
    <scope>NUCLEOTIDE SEQUENCE [LARGE SCALE GENOMIC DNA]</scope>
    <source>
        <strain evidence="2">BV-TX09c1</strain>
    </source>
</reference>
<dbReference type="EMBL" id="KM875472">
    <property type="protein sequence ID" value="AKC03536.1"/>
    <property type="molecule type" value="Genomic_DNA"/>
</dbReference>
<gene>
    <name evidence="2" type="ORF">BVTX09c1_110</name>
</gene>